<feature type="signal peptide" evidence="2">
    <location>
        <begin position="1"/>
        <end position="25"/>
    </location>
</feature>
<accession>A0A1W6SSL0</accession>
<organism evidence="3 4">
    <name type="scientific">Nitrosospira lacus</name>
    <dbReference type="NCBI Taxonomy" id="1288494"/>
    <lineage>
        <taxon>Bacteria</taxon>
        <taxon>Pseudomonadati</taxon>
        <taxon>Pseudomonadota</taxon>
        <taxon>Betaproteobacteria</taxon>
        <taxon>Nitrosomonadales</taxon>
        <taxon>Nitrosomonadaceae</taxon>
        <taxon>Nitrosospira</taxon>
    </lineage>
</organism>
<name>A0A1W6SSL0_9PROT</name>
<proteinExistence type="predicted"/>
<evidence type="ECO:0000313" key="3">
    <source>
        <dbReference type="EMBL" id="ARO88794.1"/>
    </source>
</evidence>
<reference evidence="3 4" key="1">
    <citation type="journal article" date="2015" name="Int. J. Syst. Evol. Microbiol.">
        <title>Nitrosospira lacus sp. nov., a psychrotolerant, ammonia-oxidizing bacterium from sandy lake sediment.</title>
        <authorList>
            <person name="Urakawa H."/>
            <person name="Garcia J.C."/>
            <person name="Nielsen J.L."/>
            <person name="Le V.Q."/>
            <person name="Kozlowski J.A."/>
            <person name="Stein L.Y."/>
            <person name="Lim C.K."/>
            <person name="Pommerening-Roser A."/>
            <person name="Martens-Habbena W."/>
            <person name="Stahl D.A."/>
            <person name="Klotz M.G."/>
        </authorList>
    </citation>
    <scope>NUCLEOTIDE SEQUENCE [LARGE SCALE GENOMIC DNA]</scope>
    <source>
        <strain evidence="3 4">APG3</strain>
    </source>
</reference>
<feature type="region of interest" description="Disordered" evidence="1">
    <location>
        <begin position="111"/>
        <end position="138"/>
    </location>
</feature>
<dbReference type="eggNOG" id="ENOG5031PBG">
    <property type="taxonomic scope" value="Bacteria"/>
</dbReference>
<feature type="chain" id="PRO_5010882729" evidence="2">
    <location>
        <begin position="26"/>
        <end position="302"/>
    </location>
</feature>
<protein>
    <submittedName>
        <fullName evidence="3">Uncharacterized protein</fullName>
    </submittedName>
</protein>
<dbReference type="KEGG" id="nlc:EBAPG3_014020"/>
<feature type="compositionally biased region" description="Low complexity" evidence="1">
    <location>
        <begin position="125"/>
        <end position="138"/>
    </location>
</feature>
<dbReference type="AlphaFoldDB" id="A0A1W6SSL0"/>
<keyword evidence="4" id="KW-1185">Reference proteome</keyword>
<gene>
    <name evidence="3" type="ORF">EBAPG3_014020</name>
</gene>
<evidence type="ECO:0000313" key="4">
    <source>
        <dbReference type="Proteomes" id="UP000012179"/>
    </source>
</evidence>
<keyword evidence="2" id="KW-0732">Signal</keyword>
<sequence length="302" mass="31728">MDRVTIKKGCWIAVTLFFWIHSAIAADGFTISAGTDFSTGKYGGTASTDIWYVPFVGRYDRGPASFRLTVPYLNITGPGNILGPGIGGIDGAGGIGGGGGGGGGVFACGEDRRRGADKPEDDGTCTDTGAGGTPATNAVTRRTESGLGDLVAGFTYNLLDHKPSGLVFDITGRIKIPTASAARGLGSGKLDYAVQGDLIKSISQFSVFTSFGYRILGDPSGVIFHNVFYGAAGLGYKLSSTSLLGTSFNIGQSPLRLQDSRDLSVYFTHRVGENFRFNVYGLKGFSERSPDWGSGVTLRYVF</sequence>
<dbReference type="EMBL" id="CP021106">
    <property type="protein sequence ID" value="ARO88794.1"/>
    <property type="molecule type" value="Genomic_DNA"/>
</dbReference>
<evidence type="ECO:0000256" key="2">
    <source>
        <dbReference type="SAM" id="SignalP"/>
    </source>
</evidence>
<evidence type="ECO:0000256" key="1">
    <source>
        <dbReference type="SAM" id="MobiDB-lite"/>
    </source>
</evidence>
<dbReference type="Proteomes" id="UP000012179">
    <property type="component" value="Chromosome"/>
</dbReference>